<keyword evidence="2" id="KW-1185">Reference proteome</keyword>
<protein>
    <submittedName>
        <fullName evidence="1">Glutathione synthase/RimK-type ligase-like ATP-grasp enzyme</fullName>
    </submittedName>
</protein>
<evidence type="ECO:0000313" key="1">
    <source>
        <dbReference type="EMBL" id="PFG19658.1"/>
    </source>
</evidence>
<name>A0A2A9CYY8_9MICO</name>
<reference evidence="1 2" key="1">
    <citation type="submission" date="2017-10" db="EMBL/GenBank/DDBJ databases">
        <title>Sequencing the genomes of 1000 actinobacteria strains.</title>
        <authorList>
            <person name="Klenk H.-P."/>
        </authorList>
    </citation>
    <scope>NUCLEOTIDE SEQUENCE [LARGE SCALE GENOMIC DNA]</scope>
    <source>
        <strain evidence="1 2">DSM 21801</strain>
    </source>
</reference>
<evidence type="ECO:0000313" key="2">
    <source>
        <dbReference type="Proteomes" id="UP000224915"/>
    </source>
</evidence>
<dbReference type="GO" id="GO:0016874">
    <property type="term" value="F:ligase activity"/>
    <property type="evidence" value="ECO:0007669"/>
    <property type="project" value="UniProtKB-KW"/>
</dbReference>
<sequence length="295" mass="30971">MPPMPRVAVATMASYLPTDPDVDTPLLLPAFARAGIAADAVPWRSQADWAAYDLVLVRSTWDYPQHAGEFDAWLTRVASVTRLVNSPGTIRWNLDKRYLSDLAEAGIAVVPTVFHDDAAALGADLATRSGGVVVKPTVSAGSMDTGLFDAADPGAPTLGERILRRGGTVMLQPEVPELSEGAERSVYVIGGEPTHTIAKGALLERGGTLIGGVYQEHPEIVTATHAEAALAARTLEAVAAVTGEPAPLYARIDLVTSAQHGVVVLEAELIEPALNVNLAPHAAQAFVRAVAELLV</sequence>
<dbReference type="AlphaFoldDB" id="A0A2A9CYY8"/>
<keyword evidence="1" id="KW-0436">Ligase</keyword>
<dbReference type="PANTHER" id="PTHR39217">
    <property type="match status" value="1"/>
</dbReference>
<organism evidence="1 2">
    <name type="scientific">Serinibacter salmoneus</name>
    <dbReference type="NCBI Taxonomy" id="556530"/>
    <lineage>
        <taxon>Bacteria</taxon>
        <taxon>Bacillati</taxon>
        <taxon>Actinomycetota</taxon>
        <taxon>Actinomycetes</taxon>
        <taxon>Micrococcales</taxon>
        <taxon>Beutenbergiaceae</taxon>
        <taxon>Serinibacter</taxon>
    </lineage>
</organism>
<proteinExistence type="predicted"/>
<comment type="caution">
    <text evidence="1">The sequence shown here is derived from an EMBL/GenBank/DDBJ whole genome shotgun (WGS) entry which is preliminary data.</text>
</comment>
<dbReference type="InterPro" id="IPR053191">
    <property type="entry name" value="DcsG_Biosynth_Enzyme"/>
</dbReference>
<dbReference type="SUPFAM" id="SSF56059">
    <property type="entry name" value="Glutathione synthetase ATP-binding domain-like"/>
    <property type="match status" value="1"/>
</dbReference>
<gene>
    <name evidence="1" type="ORF">ATL40_1226</name>
</gene>
<accession>A0A2A9CYY8</accession>
<dbReference type="EMBL" id="PDJD01000001">
    <property type="protein sequence ID" value="PFG19658.1"/>
    <property type="molecule type" value="Genomic_DNA"/>
</dbReference>
<dbReference type="Proteomes" id="UP000224915">
    <property type="component" value="Unassembled WGS sequence"/>
</dbReference>
<dbReference type="PANTHER" id="PTHR39217:SF1">
    <property type="entry name" value="GLUTATHIONE SYNTHETASE"/>
    <property type="match status" value="1"/>
</dbReference>